<feature type="domain" description="Plastocyanin-like" evidence="20">
    <location>
        <begin position="84"/>
        <end position="195"/>
    </location>
</feature>
<dbReference type="Pfam" id="PF00394">
    <property type="entry name" value="Cu-oxidase"/>
    <property type="match status" value="1"/>
</dbReference>
<dbReference type="AlphaFoldDB" id="A0A5C5U857"/>
<evidence type="ECO:0000256" key="12">
    <source>
        <dbReference type="ARBA" id="ARBA00022827"/>
    </source>
</evidence>
<accession>A0A5C5U857</accession>
<dbReference type="InterPro" id="IPR001117">
    <property type="entry name" value="Cu-oxidase_2nd"/>
</dbReference>
<protein>
    <recommendedName>
        <fullName evidence="7 18">Copper-containing nitrite reductase</fullName>
        <ecNumber evidence="6 18">1.7.2.1</ecNumber>
    </recommendedName>
</protein>
<comment type="cofactor">
    <cofactor evidence="18">
        <name>Cu(+)</name>
        <dbReference type="ChEBI" id="CHEBI:49552"/>
    </cofactor>
    <text evidence="18">Binds 1 Cu(+) ion.</text>
</comment>
<dbReference type="GO" id="GO:0019333">
    <property type="term" value="P:denitrification pathway"/>
    <property type="evidence" value="ECO:0007669"/>
    <property type="project" value="UniProtKB-UniPathway"/>
</dbReference>
<keyword evidence="15" id="KW-0534">Nitrate assimilation</keyword>
<comment type="catalytic activity">
    <reaction evidence="16 18">
        <text>nitric oxide + Fe(III)-[cytochrome c] + H2O = Fe(II)-[cytochrome c] + nitrite + 2 H(+)</text>
        <dbReference type="Rhea" id="RHEA:15233"/>
        <dbReference type="Rhea" id="RHEA-COMP:10350"/>
        <dbReference type="Rhea" id="RHEA-COMP:14399"/>
        <dbReference type="ChEBI" id="CHEBI:15377"/>
        <dbReference type="ChEBI" id="CHEBI:15378"/>
        <dbReference type="ChEBI" id="CHEBI:16301"/>
        <dbReference type="ChEBI" id="CHEBI:16480"/>
        <dbReference type="ChEBI" id="CHEBI:29033"/>
        <dbReference type="ChEBI" id="CHEBI:29034"/>
        <dbReference type="EC" id="1.7.2.1"/>
    </reaction>
</comment>
<dbReference type="Gene3D" id="2.60.40.420">
    <property type="entry name" value="Cupredoxins - blue copper proteins"/>
    <property type="match status" value="2"/>
</dbReference>
<dbReference type="NCBIfam" id="TIGR02376">
    <property type="entry name" value="Cu_nitrite_red"/>
    <property type="match status" value="1"/>
</dbReference>
<evidence type="ECO:0000256" key="4">
    <source>
        <dbReference type="ARBA" id="ARBA00010609"/>
    </source>
</evidence>
<evidence type="ECO:0000313" key="21">
    <source>
        <dbReference type="EMBL" id="TWT21655.1"/>
    </source>
</evidence>
<keyword evidence="10" id="KW-0677">Repeat</keyword>
<keyword evidence="18" id="KW-0732">Signal</keyword>
<evidence type="ECO:0000256" key="16">
    <source>
        <dbReference type="ARBA" id="ARBA00049340"/>
    </source>
</evidence>
<keyword evidence="9 17" id="KW-0479">Metal-binding</keyword>
<evidence type="ECO:0000256" key="5">
    <source>
        <dbReference type="ARBA" id="ARBA00011233"/>
    </source>
</evidence>
<dbReference type="CDD" id="cd04208">
    <property type="entry name" value="CuRO_2_CuNIR"/>
    <property type="match status" value="1"/>
</dbReference>
<reference evidence="21 22" key="1">
    <citation type="submission" date="2019-07" db="EMBL/GenBank/DDBJ databases">
        <title>Luteimonas sp. YD-1 nov., isolated from acidic soil.</title>
        <authorList>
            <person name="Zhou J."/>
        </authorList>
    </citation>
    <scope>NUCLEOTIDE SEQUENCE [LARGE SCALE GENOMIC DNA]</scope>
    <source>
        <strain evidence="21 22">YD-1</strain>
    </source>
</reference>
<evidence type="ECO:0000259" key="19">
    <source>
        <dbReference type="Pfam" id="PF00394"/>
    </source>
</evidence>
<evidence type="ECO:0000256" key="13">
    <source>
        <dbReference type="ARBA" id="ARBA00023002"/>
    </source>
</evidence>
<keyword evidence="22" id="KW-1185">Reference proteome</keyword>
<dbReference type="EMBL" id="VOHE01000001">
    <property type="protein sequence ID" value="TWT21655.1"/>
    <property type="molecule type" value="Genomic_DNA"/>
</dbReference>
<evidence type="ECO:0000256" key="3">
    <source>
        <dbReference type="ARBA" id="ARBA00005127"/>
    </source>
</evidence>
<dbReference type="CDD" id="cd11020">
    <property type="entry name" value="CuRO_1_CuNIR"/>
    <property type="match status" value="1"/>
</dbReference>
<dbReference type="Pfam" id="PF07732">
    <property type="entry name" value="Cu-oxidase_3"/>
    <property type="match status" value="1"/>
</dbReference>
<evidence type="ECO:0000256" key="2">
    <source>
        <dbReference type="ARBA" id="ARBA00004418"/>
    </source>
</evidence>
<keyword evidence="13 18" id="KW-0560">Oxidoreductase</keyword>
<comment type="cofactor">
    <cofactor evidence="18">
        <name>Cu(2+)</name>
        <dbReference type="ChEBI" id="CHEBI:29036"/>
    </cofactor>
    <text evidence="18">Binds 1 Cu(+) ion.</text>
</comment>
<evidence type="ECO:0000256" key="7">
    <source>
        <dbReference type="ARBA" id="ARBA00017290"/>
    </source>
</evidence>
<feature type="binding site" description="type 1 copper site" evidence="17">
    <location>
        <position position="170"/>
    </location>
    <ligand>
        <name>Cu cation</name>
        <dbReference type="ChEBI" id="CHEBI:23378"/>
        <label>1</label>
    </ligand>
</feature>
<feature type="chain" id="PRO_5023038432" description="Copper-containing nitrite reductase" evidence="18">
    <location>
        <begin position="28"/>
        <end position="389"/>
    </location>
</feature>
<dbReference type="OrthoDB" id="5290932at2"/>
<evidence type="ECO:0000256" key="15">
    <source>
        <dbReference type="ARBA" id="ARBA00023063"/>
    </source>
</evidence>
<keyword evidence="11" id="KW-0574">Periplasm</keyword>
<dbReference type="EC" id="1.7.2.1" evidence="6 18"/>
<evidence type="ECO:0000256" key="10">
    <source>
        <dbReference type="ARBA" id="ARBA00022737"/>
    </source>
</evidence>
<evidence type="ECO:0000256" key="14">
    <source>
        <dbReference type="ARBA" id="ARBA00023008"/>
    </source>
</evidence>
<dbReference type="InterPro" id="IPR008972">
    <property type="entry name" value="Cupredoxin"/>
</dbReference>
<dbReference type="PRINTS" id="PR00695">
    <property type="entry name" value="CUNO2RDTASE"/>
</dbReference>
<comment type="caution">
    <text evidence="21">The sequence shown here is derived from an EMBL/GenBank/DDBJ whole genome shotgun (WGS) entry which is preliminary data.</text>
</comment>
<feature type="binding site" description="type 1 copper site" evidence="17">
    <location>
        <position position="342"/>
    </location>
    <ligand>
        <name>Cu cation</name>
        <dbReference type="ChEBI" id="CHEBI:23378"/>
        <label>1</label>
    </ligand>
</feature>
<evidence type="ECO:0000256" key="18">
    <source>
        <dbReference type="RuleBase" id="RU365025"/>
    </source>
</evidence>
<feature type="binding site" description="type 1 copper site" evidence="17">
    <location>
        <position position="181"/>
    </location>
    <ligand>
        <name>Cu cation</name>
        <dbReference type="ChEBI" id="CHEBI:23378"/>
        <label>1</label>
    </ligand>
</feature>
<dbReference type="GO" id="GO:0042597">
    <property type="term" value="C:periplasmic space"/>
    <property type="evidence" value="ECO:0007669"/>
    <property type="project" value="UniProtKB-SubCell"/>
</dbReference>
<dbReference type="GO" id="GO:0005507">
    <property type="term" value="F:copper ion binding"/>
    <property type="evidence" value="ECO:0007669"/>
    <property type="project" value="InterPro"/>
</dbReference>
<keyword evidence="12" id="KW-0274">FAD</keyword>
<feature type="domain" description="Plastocyanin-like" evidence="19">
    <location>
        <begin position="211"/>
        <end position="359"/>
    </location>
</feature>
<dbReference type="GO" id="GO:0042128">
    <property type="term" value="P:nitrate assimilation"/>
    <property type="evidence" value="ECO:0007669"/>
    <property type="project" value="UniProtKB-KW"/>
</dbReference>
<feature type="binding site" description="type 1 copper site" evidence="17">
    <location>
        <position position="130"/>
    </location>
    <ligand>
        <name>Cu cation</name>
        <dbReference type="ChEBI" id="CHEBI:23378"/>
        <label>1</label>
    </ligand>
</feature>
<dbReference type="GO" id="GO:0050421">
    <property type="term" value="F:nitrite reductase (NO-forming) activity"/>
    <property type="evidence" value="ECO:0007669"/>
    <property type="project" value="UniProtKB-EC"/>
</dbReference>
<comment type="pathway">
    <text evidence="3">Nitrogen metabolism; nitrate reduction (denitrification); dinitrogen from nitrate: step 2/4.</text>
</comment>
<proteinExistence type="inferred from homology"/>
<dbReference type="RefSeq" id="WP_146309762.1">
    <property type="nucleotide sequence ID" value="NZ_VOHE01000001.1"/>
</dbReference>
<name>A0A5C5U857_9GAMM</name>
<keyword evidence="8" id="KW-0285">Flavoprotein</keyword>
<dbReference type="Proteomes" id="UP000315949">
    <property type="component" value="Unassembled WGS sequence"/>
</dbReference>
<comment type="subunit">
    <text evidence="5 18">Homotrimer.</text>
</comment>
<dbReference type="InterPro" id="IPR011707">
    <property type="entry name" value="Cu-oxidase-like_N"/>
</dbReference>
<comment type="cofactor">
    <cofactor evidence="1">
        <name>FAD</name>
        <dbReference type="ChEBI" id="CHEBI:57692"/>
    </cofactor>
</comment>
<evidence type="ECO:0000256" key="6">
    <source>
        <dbReference type="ARBA" id="ARBA00011882"/>
    </source>
</evidence>
<sequence length="389" mass="41425">MTLLHASLLASALALAIGASAPAPAQAADALELVNATLDQASDLAALPRQQVTLKRPPFVHDHDQVAKGGPKVVQFTLPIVEKEIVIDDQGTTMHAMTFGGSIPGPLMVVHEGDYVELTLVNPASNSMPHNIDFHAATGAMGGGDLTVVQPGEEVTLRWKATRAGTFVYHCAPGGPMTPWHVVAGMHGTVMVLPRDGLKDGDGKPLRYDRAYYIGETEFYIPRDADGNFKSYASHAESLPDTLEAMRSLTPSHVVFNGAVGALTGENALASKVGETVLFVHSQANRDSRPHLIGGHGDYVWEEGKFANAPLKDLETWFVRGGSAAAALYTFRQPGVYAYVNHNLIEAILLGAAAHVKVEGDRWNHDLMTTPSAVGPIKPGTDLSLPVGR</sequence>
<comment type="similarity">
    <text evidence="4 18">Belongs to the multicopper oxidase family.</text>
</comment>
<gene>
    <name evidence="21" type="primary">nirK</name>
    <name evidence="21" type="ORF">FQY79_00510</name>
</gene>
<evidence type="ECO:0000313" key="22">
    <source>
        <dbReference type="Proteomes" id="UP000315949"/>
    </source>
</evidence>
<evidence type="ECO:0000256" key="1">
    <source>
        <dbReference type="ARBA" id="ARBA00001974"/>
    </source>
</evidence>
<evidence type="ECO:0000256" key="8">
    <source>
        <dbReference type="ARBA" id="ARBA00022630"/>
    </source>
</evidence>
<evidence type="ECO:0000259" key="20">
    <source>
        <dbReference type="Pfam" id="PF07732"/>
    </source>
</evidence>
<comment type="subcellular location">
    <subcellularLocation>
        <location evidence="2">Periplasm</location>
    </subcellularLocation>
</comment>
<evidence type="ECO:0000256" key="9">
    <source>
        <dbReference type="ARBA" id="ARBA00022723"/>
    </source>
</evidence>
<evidence type="ECO:0000256" key="11">
    <source>
        <dbReference type="ARBA" id="ARBA00022764"/>
    </source>
</evidence>
<organism evidence="21 22">
    <name type="scientific">Luteimonas wenzhouensis</name>
    <dbReference type="NCBI Taxonomy" id="2599615"/>
    <lineage>
        <taxon>Bacteria</taxon>
        <taxon>Pseudomonadati</taxon>
        <taxon>Pseudomonadota</taxon>
        <taxon>Gammaproteobacteria</taxon>
        <taxon>Lysobacterales</taxon>
        <taxon>Lysobacteraceae</taxon>
        <taxon>Luteimonas</taxon>
    </lineage>
</organism>
<dbReference type="SUPFAM" id="SSF49503">
    <property type="entry name" value="Cupredoxins"/>
    <property type="match status" value="2"/>
</dbReference>
<feature type="binding site" description="type 1 copper site" evidence="17">
    <location>
        <position position="171"/>
    </location>
    <ligand>
        <name>Cu cation</name>
        <dbReference type="ChEBI" id="CHEBI:23378"/>
        <label>1</label>
    </ligand>
</feature>
<dbReference type="InterPro" id="IPR001287">
    <property type="entry name" value="NO2-reductase_Cu"/>
</dbReference>
<feature type="signal peptide" evidence="18">
    <location>
        <begin position="1"/>
        <end position="27"/>
    </location>
</feature>
<keyword evidence="14 17" id="KW-0186">Copper</keyword>
<evidence type="ECO:0000256" key="17">
    <source>
        <dbReference type="PIRSR" id="PIRSR601287-1"/>
    </source>
</evidence>
<dbReference type="UniPathway" id="UPA00652">
    <property type="reaction ID" value="UER00707"/>
</dbReference>
<feature type="binding site" description="type 1 copper site" evidence="17">
    <location>
        <position position="186"/>
    </location>
    <ligand>
        <name>Cu cation</name>
        <dbReference type="ChEBI" id="CHEBI:23378"/>
        <label>1</label>
    </ligand>
</feature>
<feature type="binding site" description="type 1 copper site" evidence="17">
    <location>
        <position position="135"/>
    </location>
    <ligand>
        <name>Cu cation</name>
        <dbReference type="ChEBI" id="CHEBI:23378"/>
        <label>1</label>
    </ligand>
</feature>